<evidence type="ECO:0000313" key="2">
    <source>
        <dbReference type="EMBL" id="VEN39762.1"/>
    </source>
</evidence>
<evidence type="ECO:0000256" key="1">
    <source>
        <dbReference type="SAM" id="MobiDB-lite"/>
    </source>
</evidence>
<dbReference type="AlphaFoldDB" id="A0A653BVW7"/>
<feature type="region of interest" description="Disordered" evidence="1">
    <location>
        <begin position="87"/>
        <end position="117"/>
    </location>
</feature>
<organism evidence="2 3">
    <name type="scientific">Callosobruchus maculatus</name>
    <name type="common">Southern cowpea weevil</name>
    <name type="synonym">Pulse bruchid</name>
    <dbReference type="NCBI Taxonomy" id="64391"/>
    <lineage>
        <taxon>Eukaryota</taxon>
        <taxon>Metazoa</taxon>
        <taxon>Ecdysozoa</taxon>
        <taxon>Arthropoda</taxon>
        <taxon>Hexapoda</taxon>
        <taxon>Insecta</taxon>
        <taxon>Pterygota</taxon>
        <taxon>Neoptera</taxon>
        <taxon>Endopterygota</taxon>
        <taxon>Coleoptera</taxon>
        <taxon>Polyphaga</taxon>
        <taxon>Cucujiformia</taxon>
        <taxon>Chrysomeloidea</taxon>
        <taxon>Chrysomelidae</taxon>
        <taxon>Bruchinae</taxon>
        <taxon>Bruchini</taxon>
        <taxon>Callosobruchus</taxon>
    </lineage>
</organism>
<feature type="region of interest" description="Disordered" evidence="1">
    <location>
        <begin position="266"/>
        <end position="328"/>
    </location>
</feature>
<reference evidence="2 3" key="1">
    <citation type="submission" date="2019-01" db="EMBL/GenBank/DDBJ databases">
        <authorList>
            <person name="Sayadi A."/>
        </authorList>
    </citation>
    <scope>NUCLEOTIDE SEQUENCE [LARGE SCALE GENOMIC DNA]</scope>
</reference>
<feature type="compositionally biased region" description="Low complexity" evidence="1">
    <location>
        <begin position="368"/>
        <end position="378"/>
    </location>
</feature>
<feature type="compositionally biased region" description="Basic residues" evidence="1">
    <location>
        <begin position="87"/>
        <end position="98"/>
    </location>
</feature>
<keyword evidence="3" id="KW-1185">Reference proteome</keyword>
<feature type="compositionally biased region" description="Low complexity" evidence="1">
    <location>
        <begin position="274"/>
        <end position="285"/>
    </location>
</feature>
<name>A0A653BVW7_CALMS</name>
<dbReference type="Proteomes" id="UP000410492">
    <property type="component" value="Unassembled WGS sequence"/>
</dbReference>
<accession>A0A653BVW7</accession>
<dbReference type="OrthoDB" id="201595at2759"/>
<evidence type="ECO:0000313" key="3">
    <source>
        <dbReference type="Proteomes" id="UP000410492"/>
    </source>
</evidence>
<proteinExistence type="predicted"/>
<gene>
    <name evidence="2" type="ORF">CALMAC_LOCUS4165</name>
</gene>
<feature type="compositionally biased region" description="Low complexity" evidence="1">
    <location>
        <begin position="310"/>
        <end position="325"/>
    </location>
</feature>
<feature type="region of interest" description="Disordered" evidence="1">
    <location>
        <begin position="353"/>
        <end position="426"/>
    </location>
</feature>
<protein>
    <submittedName>
        <fullName evidence="2">Uncharacterized protein</fullName>
    </submittedName>
</protein>
<feature type="compositionally biased region" description="Polar residues" evidence="1">
    <location>
        <begin position="295"/>
        <end position="306"/>
    </location>
</feature>
<dbReference type="EMBL" id="CAACVG010005910">
    <property type="protein sequence ID" value="VEN39762.1"/>
    <property type="molecule type" value="Genomic_DNA"/>
</dbReference>
<sequence>MYADYESVDTPIVERRKSANWFTRQISRTGMGSIRSASTAYSSGGLFGRHRGNSVYLNPENGQVGMGGGQGGGTQQKMSIYDKLVGRRSGRSRNHKSSSKLNGASTMPVKSRPRIPTPDVTKEVVDRENRLAASVAHVQSQISAGLTLMPHQLAAGYGSYPAGDVPVVQVVLSPIQELDGSSSVNNTLHAGQPGTAALAQAVLSPGLGPVLATPVSVPMTVSQLTSLGLASQRNSPMLDHHRDPSFLQAFHHEKIPTSQPLTLTELHTEEDPPSSRSSNGSSSDGSHSKDSIISNLSNTTASVTSRKSQENNVPPEVPSREPSVNLVDSISNPSPVSLSLDIRPSALMTFASDLSPSAPSDKISLEMPSPKSPTSSSTDVERKISTVEPPSAPNSLSSINSEGARVRKVSAMSGGGNGSPKREVYV</sequence>